<dbReference type="Proteomes" id="UP001597295">
    <property type="component" value="Unassembled WGS sequence"/>
</dbReference>
<feature type="domain" description="Glycosyltransferase RgtA/B/C/D-like" evidence="9">
    <location>
        <begin position="72"/>
        <end position="217"/>
    </location>
</feature>
<keyword evidence="7 8" id="KW-0472">Membrane</keyword>
<comment type="subcellular location">
    <subcellularLocation>
        <location evidence="1">Cell membrane</location>
        <topology evidence="1">Multi-pass membrane protein</topology>
    </subcellularLocation>
</comment>
<feature type="transmembrane region" description="Helical" evidence="8">
    <location>
        <begin position="140"/>
        <end position="158"/>
    </location>
</feature>
<keyword evidence="5 8" id="KW-0812">Transmembrane</keyword>
<feature type="transmembrane region" description="Helical" evidence="8">
    <location>
        <begin position="170"/>
        <end position="199"/>
    </location>
</feature>
<keyword evidence="11" id="KW-1185">Reference proteome</keyword>
<keyword evidence="6 8" id="KW-1133">Transmembrane helix</keyword>
<feature type="transmembrane region" description="Helical" evidence="8">
    <location>
        <begin position="270"/>
        <end position="288"/>
    </location>
</feature>
<dbReference type="EMBL" id="JBHUIP010000005">
    <property type="protein sequence ID" value="MFD2262654.1"/>
    <property type="molecule type" value="Genomic_DNA"/>
</dbReference>
<evidence type="ECO:0000256" key="1">
    <source>
        <dbReference type="ARBA" id="ARBA00004651"/>
    </source>
</evidence>
<evidence type="ECO:0000256" key="7">
    <source>
        <dbReference type="ARBA" id="ARBA00023136"/>
    </source>
</evidence>
<evidence type="ECO:0000313" key="10">
    <source>
        <dbReference type="EMBL" id="MFD2262654.1"/>
    </source>
</evidence>
<feature type="transmembrane region" description="Helical" evidence="8">
    <location>
        <begin position="12"/>
        <end position="33"/>
    </location>
</feature>
<dbReference type="InterPro" id="IPR038731">
    <property type="entry name" value="RgtA/B/C-like"/>
</dbReference>
<proteinExistence type="predicted"/>
<reference evidence="11" key="1">
    <citation type="journal article" date="2019" name="Int. J. Syst. Evol. Microbiol.">
        <title>The Global Catalogue of Microorganisms (GCM) 10K type strain sequencing project: providing services to taxonomists for standard genome sequencing and annotation.</title>
        <authorList>
            <consortium name="The Broad Institute Genomics Platform"/>
            <consortium name="The Broad Institute Genome Sequencing Center for Infectious Disease"/>
            <person name="Wu L."/>
            <person name="Ma J."/>
        </authorList>
    </citation>
    <scope>NUCLEOTIDE SEQUENCE [LARGE SCALE GENOMIC DNA]</scope>
    <source>
        <strain evidence="11">CGMCC 1.19062</strain>
    </source>
</reference>
<protein>
    <submittedName>
        <fullName evidence="10">ArnT family glycosyltransferase</fullName>
        <ecNumber evidence="10">2.4.-.-</ecNumber>
    </submittedName>
</protein>
<dbReference type="InterPro" id="IPR050297">
    <property type="entry name" value="LipidA_mod_glycosyltrf_83"/>
</dbReference>
<evidence type="ECO:0000256" key="2">
    <source>
        <dbReference type="ARBA" id="ARBA00022475"/>
    </source>
</evidence>
<evidence type="ECO:0000256" key="3">
    <source>
        <dbReference type="ARBA" id="ARBA00022676"/>
    </source>
</evidence>
<comment type="caution">
    <text evidence="10">The sequence shown here is derived from an EMBL/GenBank/DDBJ whole genome shotgun (WGS) entry which is preliminary data.</text>
</comment>
<gene>
    <name evidence="10" type="ORF">ACFSM5_07120</name>
</gene>
<dbReference type="Pfam" id="PF13231">
    <property type="entry name" value="PMT_2"/>
    <property type="match status" value="1"/>
</dbReference>
<sequence>MPHALSRVPIWLWLGWLILAVVFLYRAGLYPAAMTGDEIWFSESAYQFLLDGVPRRAIHADANGSAVADFLPPVVMLAQAASFLLFGLSAFAIGLPSALVPLGCSFLLYAAAKRWGAPTKAAGFAALALLGSQLFLRAGLYIRYEGLVVLCFLAYLAPSGERPGSWPKELWRGAALCLAGLSYYPTAPFLALAAVLVEWARWRRYPGSQSASLKSVLGFLIPTVLFGLYVISFPKEFLAQVLFNGSSNYLTFELLRHLADPAFWRSSAEAAPEILGLLILAMLAALRWGKEDTNGKILWLVALVLALPALLFPFQPRLLAGTMAISLLQLARWTHVLDWRRRLAWIGLILGGLAAAAMASIMVTTVRVQGFGRDAGAFAPIVSDMLIQPGAVGIDQRAWLALRLTQPRREVHHVMPSWAPPQVSVFESEILKDPAGGDRFAYLILDRITAEGSIARSPALKAAVEAKKLVPIARIDGAVTALPWSRNPPFDLIIYGPPGQAGN</sequence>
<feature type="transmembrane region" description="Helical" evidence="8">
    <location>
        <begin position="297"/>
        <end position="314"/>
    </location>
</feature>
<evidence type="ECO:0000313" key="11">
    <source>
        <dbReference type="Proteomes" id="UP001597295"/>
    </source>
</evidence>
<feature type="transmembrane region" description="Helical" evidence="8">
    <location>
        <begin position="83"/>
        <end position="110"/>
    </location>
</feature>
<evidence type="ECO:0000256" key="6">
    <source>
        <dbReference type="ARBA" id="ARBA00022989"/>
    </source>
</evidence>
<evidence type="ECO:0000256" key="5">
    <source>
        <dbReference type="ARBA" id="ARBA00022692"/>
    </source>
</evidence>
<keyword evidence="2" id="KW-1003">Cell membrane</keyword>
<dbReference type="RefSeq" id="WP_379875618.1">
    <property type="nucleotide sequence ID" value="NZ_JBHUIP010000005.1"/>
</dbReference>
<feature type="transmembrane region" description="Helical" evidence="8">
    <location>
        <begin position="211"/>
        <end position="231"/>
    </location>
</feature>
<dbReference type="PANTHER" id="PTHR33908">
    <property type="entry name" value="MANNOSYLTRANSFERASE YKCB-RELATED"/>
    <property type="match status" value="1"/>
</dbReference>
<dbReference type="GO" id="GO:0016757">
    <property type="term" value="F:glycosyltransferase activity"/>
    <property type="evidence" value="ECO:0007669"/>
    <property type="project" value="UniProtKB-KW"/>
</dbReference>
<evidence type="ECO:0000256" key="8">
    <source>
        <dbReference type="SAM" id="Phobius"/>
    </source>
</evidence>
<accession>A0ABW5DNZ7</accession>
<evidence type="ECO:0000259" key="9">
    <source>
        <dbReference type="Pfam" id="PF13231"/>
    </source>
</evidence>
<name>A0ABW5DNZ7_9PROT</name>
<keyword evidence="3 10" id="KW-0328">Glycosyltransferase</keyword>
<evidence type="ECO:0000256" key="4">
    <source>
        <dbReference type="ARBA" id="ARBA00022679"/>
    </source>
</evidence>
<dbReference type="EC" id="2.4.-.-" evidence="10"/>
<organism evidence="10 11">
    <name type="scientific">Lacibacterium aquatile</name>
    <dbReference type="NCBI Taxonomy" id="1168082"/>
    <lineage>
        <taxon>Bacteria</taxon>
        <taxon>Pseudomonadati</taxon>
        <taxon>Pseudomonadota</taxon>
        <taxon>Alphaproteobacteria</taxon>
        <taxon>Rhodospirillales</taxon>
        <taxon>Rhodospirillaceae</taxon>
    </lineage>
</organism>
<feature type="transmembrane region" description="Helical" evidence="8">
    <location>
        <begin position="343"/>
        <end position="363"/>
    </location>
</feature>
<dbReference type="PANTHER" id="PTHR33908:SF11">
    <property type="entry name" value="MEMBRANE PROTEIN"/>
    <property type="match status" value="1"/>
</dbReference>
<keyword evidence="4 10" id="KW-0808">Transferase</keyword>